<comment type="caution">
    <text evidence="2">The sequence shown here is derived from an EMBL/GenBank/DDBJ whole genome shotgun (WGS) entry which is preliminary data.</text>
</comment>
<organism evidence="2 3">
    <name type="scientific">Hydrobacter penzbergensis</name>
    <dbReference type="NCBI Taxonomy" id="1235997"/>
    <lineage>
        <taxon>Bacteria</taxon>
        <taxon>Pseudomonadati</taxon>
        <taxon>Bacteroidota</taxon>
        <taxon>Chitinophagia</taxon>
        <taxon>Chitinophagales</taxon>
        <taxon>Chitinophagaceae</taxon>
        <taxon>Hydrobacter</taxon>
    </lineage>
</organism>
<evidence type="ECO:0000313" key="2">
    <source>
        <dbReference type="EMBL" id="SDW90904.1"/>
    </source>
</evidence>
<dbReference type="PANTHER" id="PTHR21180">
    <property type="entry name" value="ENDONUCLEASE/EXONUCLEASE/PHOSPHATASE FAMILY DOMAIN-CONTAINING PROTEIN 1"/>
    <property type="match status" value="1"/>
</dbReference>
<evidence type="ECO:0000313" key="3">
    <source>
        <dbReference type="Proteomes" id="UP000198711"/>
    </source>
</evidence>
<keyword evidence="3" id="KW-1185">Reference proteome</keyword>
<dbReference type="InterPro" id="IPR051675">
    <property type="entry name" value="Endo/Exo/Phosphatase_dom_1"/>
</dbReference>
<dbReference type="SUPFAM" id="SSF47781">
    <property type="entry name" value="RuvA domain 2-like"/>
    <property type="match status" value="2"/>
</dbReference>
<proteinExistence type="predicted"/>
<dbReference type="PANTHER" id="PTHR21180:SF32">
    <property type="entry name" value="ENDONUCLEASE_EXONUCLEASE_PHOSPHATASE FAMILY DOMAIN-CONTAINING PROTEIN 1"/>
    <property type="match status" value="1"/>
</dbReference>
<name>A0A8X8LF17_9BACT</name>
<protein>
    <submittedName>
        <fullName evidence="2">Competence protein ComEA helix-hairpin-helix repeat region</fullName>
    </submittedName>
</protein>
<dbReference type="AlphaFoldDB" id="A0A8X8LF17"/>
<keyword evidence="1" id="KW-0472">Membrane</keyword>
<keyword evidence="1" id="KW-1133">Transmembrane helix</keyword>
<accession>A0A8X8LF17</accession>
<dbReference type="Gene3D" id="1.10.150.280">
    <property type="entry name" value="AF1531-like domain"/>
    <property type="match status" value="1"/>
</dbReference>
<feature type="transmembrane region" description="Helical" evidence="1">
    <location>
        <begin position="16"/>
        <end position="36"/>
    </location>
</feature>
<sequence length="218" mass="24722">MKKLRSDYFSFSKKERIAVVVLLTLTGIFLVLPYFFRKDVSPPASIPVPAKDSVLANVIVGKPAPGKLFYFNPNTITAEEWKALGLRNRTVKTILNYREKGGRFRQANDIRKIWGLTPAEAEILLPYVRLSALSSKQEKEIVVVSKPGKLLHNIDVNKATVEEWKTLPGIGEVLANRLVRFREKLGRFNAVEQVGKTYGLSDSVFRQLKPYLHMDTLH</sequence>
<dbReference type="GO" id="GO:0015627">
    <property type="term" value="C:type II protein secretion system complex"/>
    <property type="evidence" value="ECO:0007669"/>
    <property type="project" value="TreeGrafter"/>
</dbReference>
<evidence type="ECO:0000256" key="1">
    <source>
        <dbReference type="SAM" id="Phobius"/>
    </source>
</evidence>
<reference evidence="2 3" key="1">
    <citation type="submission" date="2016-10" db="EMBL/GenBank/DDBJ databases">
        <authorList>
            <person name="Varghese N."/>
            <person name="Submissions S."/>
        </authorList>
    </citation>
    <scope>NUCLEOTIDE SEQUENCE [LARGE SCALE GENOMIC DNA]</scope>
    <source>
        <strain evidence="2 3">DSM 25353</strain>
    </source>
</reference>
<keyword evidence="1" id="KW-0812">Transmembrane</keyword>
<dbReference type="RefSeq" id="WP_092723676.1">
    <property type="nucleotide sequence ID" value="NZ_FNNO01000007.1"/>
</dbReference>
<gene>
    <name evidence="2" type="ORF">SAMN05444410_10714</name>
</gene>
<dbReference type="EMBL" id="FNNO01000007">
    <property type="protein sequence ID" value="SDW90904.1"/>
    <property type="molecule type" value="Genomic_DNA"/>
</dbReference>
<dbReference type="Proteomes" id="UP000198711">
    <property type="component" value="Unassembled WGS sequence"/>
</dbReference>
<dbReference type="Gene3D" id="1.10.150.320">
    <property type="entry name" value="Photosystem II 12 kDa extrinsic protein"/>
    <property type="match status" value="1"/>
</dbReference>
<dbReference type="GO" id="GO:0015628">
    <property type="term" value="P:protein secretion by the type II secretion system"/>
    <property type="evidence" value="ECO:0007669"/>
    <property type="project" value="TreeGrafter"/>
</dbReference>
<dbReference type="InterPro" id="IPR010994">
    <property type="entry name" value="RuvA_2-like"/>
</dbReference>
<dbReference type="Pfam" id="PF12836">
    <property type="entry name" value="HHH_3"/>
    <property type="match status" value="1"/>
</dbReference>